<protein>
    <submittedName>
        <fullName evidence="1">Uncharacterized protein</fullName>
    </submittedName>
</protein>
<organism evidence="1 2">
    <name type="scientific">Actinoallomurus spadix</name>
    <dbReference type="NCBI Taxonomy" id="79912"/>
    <lineage>
        <taxon>Bacteria</taxon>
        <taxon>Bacillati</taxon>
        <taxon>Actinomycetota</taxon>
        <taxon>Actinomycetes</taxon>
        <taxon>Streptosporangiales</taxon>
        <taxon>Thermomonosporaceae</taxon>
        <taxon>Actinoallomurus</taxon>
    </lineage>
</organism>
<dbReference type="RefSeq" id="WP_252802445.1">
    <property type="nucleotide sequence ID" value="NZ_BAAABM010000016.1"/>
</dbReference>
<dbReference type="EMBL" id="BAAABM010000016">
    <property type="protein sequence ID" value="GAA0332971.1"/>
    <property type="molecule type" value="Genomic_DNA"/>
</dbReference>
<accession>A0ABP3G1T2</accession>
<reference evidence="2" key="1">
    <citation type="journal article" date="2019" name="Int. J. Syst. Evol. Microbiol.">
        <title>The Global Catalogue of Microorganisms (GCM) 10K type strain sequencing project: providing services to taxonomists for standard genome sequencing and annotation.</title>
        <authorList>
            <consortium name="The Broad Institute Genomics Platform"/>
            <consortium name="The Broad Institute Genome Sequencing Center for Infectious Disease"/>
            <person name="Wu L."/>
            <person name="Ma J."/>
        </authorList>
    </citation>
    <scope>NUCLEOTIDE SEQUENCE [LARGE SCALE GENOMIC DNA]</scope>
    <source>
        <strain evidence="2">JCM 3146</strain>
    </source>
</reference>
<evidence type="ECO:0000313" key="2">
    <source>
        <dbReference type="Proteomes" id="UP001501822"/>
    </source>
</evidence>
<evidence type="ECO:0000313" key="1">
    <source>
        <dbReference type="EMBL" id="GAA0332971.1"/>
    </source>
</evidence>
<name>A0ABP3G1T2_9ACTN</name>
<comment type="caution">
    <text evidence="1">The sequence shown here is derived from an EMBL/GenBank/DDBJ whole genome shotgun (WGS) entry which is preliminary data.</text>
</comment>
<proteinExistence type="predicted"/>
<keyword evidence="2" id="KW-1185">Reference proteome</keyword>
<gene>
    <name evidence="1" type="ORF">GCM10010151_23460</name>
</gene>
<dbReference type="Proteomes" id="UP001501822">
    <property type="component" value="Unassembled WGS sequence"/>
</dbReference>
<sequence>MDADFQIVEEALDPPDWTGREARRFCQGCIGRWVATAAMARPGDLSLGAPLAVTVTPLRPGRGVW</sequence>